<gene>
    <name evidence="3" type="ORF">J7S20_02135</name>
</gene>
<dbReference type="InterPro" id="IPR001789">
    <property type="entry name" value="Sig_transdc_resp-reg_receiver"/>
</dbReference>
<dbReference type="InterPro" id="IPR011006">
    <property type="entry name" value="CheY-like_superfamily"/>
</dbReference>
<evidence type="ECO:0000313" key="4">
    <source>
        <dbReference type="Proteomes" id="UP000676996"/>
    </source>
</evidence>
<evidence type="ECO:0000313" key="3">
    <source>
        <dbReference type="EMBL" id="MBR0551301.1"/>
    </source>
</evidence>
<dbReference type="Gene3D" id="3.40.50.2300">
    <property type="match status" value="1"/>
</dbReference>
<accession>A0A8T4IAB4</accession>
<name>A0A8T4IAB4_9SPHN</name>
<evidence type="ECO:0000259" key="2">
    <source>
        <dbReference type="PROSITE" id="PS50110"/>
    </source>
</evidence>
<keyword evidence="4" id="KW-1185">Reference proteome</keyword>
<dbReference type="PROSITE" id="PS50110">
    <property type="entry name" value="RESPONSE_REGULATORY"/>
    <property type="match status" value="1"/>
</dbReference>
<dbReference type="Proteomes" id="UP000676996">
    <property type="component" value="Unassembled WGS sequence"/>
</dbReference>
<dbReference type="SUPFAM" id="SSF52172">
    <property type="entry name" value="CheY-like"/>
    <property type="match status" value="1"/>
</dbReference>
<dbReference type="GO" id="GO:0000160">
    <property type="term" value="P:phosphorelay signal transduction system"/>
    <property type="evidence" value="ECO:0007669"/>
    <property type="project" value="InterPro"/>
</dbReference>
<organism evidence="3 4">
    <name type="scientific">Stakelama marina</name>
    <dbReference type="NCBI Taxonomy" id="2826939"/>
    <lineage>
        <taxon>Bacteria</taxon>
        <taxon>Pseudomonadati</taxon>
        <taxon>Pseudomonadota</taxon>
        <taxon>Alphaproteobacteria</taxon>
        <taxon>Sphingomonadales</taxon>
        <taxon>Sphingomonadaceae</taxon>
        <taxon>Stakelama</taxon>
    </lineage>
</organism>
<comment type="caution">
    <text evidence="3">The sequence shown here is derived from an EMBL/GenBank/DDBJ whole genome shotgun (WGS) entry which is preliminary data.</text>
</comment>
<reference evidence="3" key="1">
    <citation type="submission" date="2021-04" db="EMBL/GenBank/DDBJ databases">
        <title>Ouciella asimina sp. nov., isolated from the surface seawater in the hydrothermal field of Okinawa Trough.</title>
        <authorList>
            <person name="Shuang W."/>
        </authorList>
    </citation>
    <scope>NUCLEOTIDE SEQUENCE</scope>
    <source>
        <strain evidence="3">LXI357</strain>
    </source>
</reference>
<dbReference type="RefSeq" id="WP_284052584.1">
    <property type="nucleotide sequence ID" value="NZ_JAGRQC010000001.1"/>
</dbReference>
<dbReference type="AlphaFoldDB" id="A0A8T4IAB4"/>
<proteinExistence type="predicted"/>
<protein>
    <recommendedName>
        <fullName evidence="2">Response regulatory domain-containing protein</fullName>
    </recommendedName>
</protein>
<comment type="caution">
    <text evidence="1">Lacks conserved residue(s) required for the propagation of feature annotation.</text>
</comment>
<feature type="domain" description="Response regulatory" evidence="2">
    <location>
        <begin position="3"/>
        <end position="113"/>
    </location>
</feature>
<sequence>MSHALVIDGNREVSRVITDQLCALGFKSIAHAWTEEEAVEAADIREPDLVVVGDQIIEGSAIDAGRRIAQRHDVPMLLVTGDAARVKKSLPAGAHIDGPFKMDAMRDAVERSRQVGSNDSF</sequence>
<evidence type="ECO:0000256" key="1">
    <source>
        <dbReference type="PROSITE-ProRule" id="PRU00169"/>
    </source>
</evidence>
<dbReference type="EMBL" id="JAGRQC010000001">
    <property type="protein sequence ID" value="MBR0551301.1"/>
    <property type="molecule type" value="Genomic_DNA"/>
</dbReference>